<keyword evidence="11" id="KW-1185">Reference proteome</keyword>
<evidence type="ECO:0000313" key="11">
    <source>
        <dbReference type="Proteomes" id="UP000005387"/>
    </source>
</evidence>
<dbReference type="Proteomes" id="UP000005387">
    <property type="component" value="Unassembled WGS sequence"/>
</dbReference>
<evidence type="ECO:0000256" key="8">
    <source>
        <dbReference type="SAM" id="Phobius"/>
    </source>
</evidence>
<feature type="transmembrane region" description="Helical" evidence="8">
    <location>
        <begin position="382"/>
        <end position="406"/>
    </location>
</feature>
<proteinExistence type="predicted"/>
<feature type="transmembrane region" description="Helical" evidence="8">
    <location>
        <begin position="140"/>
        <end position="163"/>
    </location>
</feature>
<dbReference type="PANTHER" id="PTHR32468">
    <property type="entry name" value="CATION/H + ANTIPORTER"/>
    <property type="match status" value="1"/>
</dbReference>
<keyword evidence="2" id="KW-0813">Transport</keyword>
<keyword evidence="4 8" id="KW-1133">Transmembrane helix</keyword>
<feature type="transmembrane region" description="Helical" evidence="8">
    <location>
        <begin position="12"/>
        <end position="31"/>
    </location>
</feature>
<keyword evidence="3 8" id="KW-0812">Transmembrane</keyword>
<feature type="transmembrane region" description="Helical" evidence="8">
    <location>
        <begin position="175"/>
        <end position="198"/>
    </location>
</feature>
<dbReference type="InterPro" id="IPR038770">
    <property type="entry name" value="Na+/solute_symporter_sf"/>
</dbReference>
<feature type="transmembrane region" description="Helical" evidence="8">
    <location>
        <begin position="246"/>
        <end position="279"/>
    </location>
</feature>
<evidence type="ECO:0000256" key="6">
    <source>
        <dbReference type="ARBA" id="ARBA00023136"/>
    </source>
</evidence>
<dbReference type="PANTHER" id="PTHR32468:SF0">
    <property type="entry name" value="K(+)_H(+) ANTIPORTER 1"/>
    <property type="match status" value="1"/>
</dbReference>
<feature type="domain" description="Cation/H+ exchanger transmembrane" evidence="9">
    <location>
        <begin position="22"/>
        <end position="406"/>
    </location>
</feature>
<comment type="subcellular location">
    <subcellularLocation>
        <location evidence="1">Membrane</location>
        <topology evidence="1">Multi-pass membrane protein</topology>
    </subcellularLocation>
</comment>
<dbReference type="InterPro" id="IPR006153">
    <property type="entry name" value="Cation/H_exchanger_TM"/>
</dbReference>
<feature type="transmembrane region" description="Helical" evidence="8">
    <location>
        <begin position="320"/>
        <end position="342"/>
    </location>
</feature>
<accession>E0I7F8</accession>
<keyword evidence="5" id="KW-0406">Ion transport</keyword>
<evidence type="ECO:0000256" key="5">
    <source>
        <dbReference type="ARBA" id="ARBA00023065"/>
    </source>
</evidence>
<evidence type="ECO:0000256" key="4">
    <source>
        <dbReference type="ARBA" id="ARBA00022989"/>
    </source>
</evidence>
<feature type="transmembrane region" description="Helical" evidence="8">
    <location>
        <begin position="38"/>
        <end position="57"/>
    </location>
</feature>
<feature type="region of interest" description="Disordered" evidence="7">
    <location>
        <begin position="417"/>
        <end position="438"/>
    </location>
</feature>
<dbReference type="GO" id="GO:1902600">
    <property type="term" value="P:proton transmembrane transport"/>
    <property type="evidence" value="ECO:0007669"/>
    <property type="project" value="InterPro"/>
</dbReference>
<keyword evidence="6 8" id="KW-0472">Membrane</keyword>
<organism evidence="10 11">
    <name type="scientific">Paenibacillus curdlanolyticus YK9</name>
    <dbReference type="NCBI Taxonomy" id="717606"/>
    <lineage>
        <taxon>Bacteria</taxon>
        <taxon>Bacillati</taxon>
        <taxon>Bacillota</taxon>
        <taxon>Bacilli</taxon>
        <taxon>Bacillales</taxon>
        <taxon>Paenibacillaceae</taxon>
        <taxon>Paenibacillus</taxon>
    </lineage>
</organism>
<evidence type="ECO:0000259" key="9">
    <source>
        <dbReference type="Pfam" id="PF00999"/>
    </source>
</evidence>
<sequence>MSRLDNSHLILLFFQVALFMMISISAGALARKLGQPKVIGELIGGVVVGSLIAQANVSSSYDMLHSLAKLTPEINGLLQIGMLLFMFIAGLEVNMEHVSRKLRPAVYSSLFGMLLPFALGLAAVFLLPMMKGANVHVDDWTYGSFIGIALSISALPVILKILMDLNLIHTEEGTVILSSATISDLICWTVFSCLISSLGVGGSLVGLLVIVLKYVGFPALLLFIGSGKLSFRRTAQKGPAKRSKQLFETIILIILLISGIAEWLGIHPFFAVFILGVAMRKRLEGTATQSVIQRFSIDFFAPLYFISVGFKVNFFQHFNLLLCVIVIAIACIGKIAGAGIGARIGGMSAKSSAAVGMGMNARGAVEIIIATVALELKVIDEAMFVAIVLMAIFTSIIAGVSLKWLLGADGADKRAMPLSEPKRSKNASFETHPAIEEL</sequence>
<dbReference type="AlphaFoldDB" id="E0I7F8"/>
<evidence type="ECO:0000313" key="10">
    <source>
        <dbReference type="EMBL" id="EFM11974.1"/>
    </source>
</evidence>
<dbReference type="EMBL" id="AEDD01000003">
    <property type="protein sequence ID" value="EFM11974.1"/>
    <property type="molecule type" value="Genomic_DNA"/>
</dbReference>
<protein>
    <submittedName>
        <fullName evidence="10">Sodium/hydrogen exchanger</fullName>
    </submittedName>
</protein>
<feature type="transmembrane region" description="Helical" evidence="8">
    <location>
        <begin position="204"/>
        <end position="225"/>
    </location>
</feature>
<dbReference type="Pfam" id="PF00999">
    <property type="entry name" value="Na_H_Exchanger"/>
    <property type="match status" value="1"/>
</dbReference>
<feature type="transmembrane region" description="Helical" evidence="8">
    <location>
        <begin position="77"/>
        <end position="93"/>
    </location>
</feature>
<feature type="transmembrane region" description="Helical" evidence="8">
    <location>
        <begin position="105"/>
        <end position="128"/>
    </location>
</feature>
<dbReference type="Gene3D" id="1.20.1530.20">
    <property type="match status" value="1"/>
</dbReference>
<evidence type="ECO:0000256" key="7">
    <source>
        <dbReference type="SAM" id="MobiDB-lite"/>
    </source>
</evidence>
<reference evidence="10 11" key="1">
    <citation type="submission" date="2010-07" db="EMBL/GenBank/DDBJ databases">
        <title>The draft genome of Paenibacillus curdlanolyticus YK9.</title>
        <authorList>
            <consortium name="US DOE Joint Genome Institute (JGI-PGF)"/>
            <person name="Lucas S."/>
            <person name="Copeland A."/>
            <person name="Lapidus A."/>
            <person name="Cheng J.-F."/>
            <person name="Bruce D."/>
            <person name="Goodwin L."/>
            <person name="Pitluck S."/>
            <person name="Land M.L."/>
            <person name="Hauser L."/>
            <person name="Chang Y.-J."/>
            <person name="Jeffries C."/>
            <person name="Anderson I.J."/>
            <person name="Johnson E."/>
            <person name="Loganathan U."/>
            <person name="Mulhopadhyay B."/>
            <person name="Kyrpides N."/>
            <person name="Woyke T.J."/>
        </authorList>
    </citation>
    <scope>NUCLEOTIDE SEQUENCE [LARGE SCALE GENOMIC DNA]</scope>
    <source>
        <strain evidence="10 11">YK9</strain>
    </source>
</reference>
<dbReference type="GO" id="GO:0016020">
    <property type="term" value="C:membrane"/>
    <property type="evidence" value="ECO:0007669"/>
    <property type="project" value="UniProtKB-SubCell"/>
</dbReference>
<dbReference type="STRING" id="717606.PaecuDRAFT_1582"/>
<name>E0I7F8_9BACL</name>
<dbReference type="InterPro" id="IPR050794">
    <property type="entry name" value="CPA2_transporter"/>
</dbReference>
<dbReference type="GO" id="GO:0015297">
    <property type="term" value="F:antiporter activity"/>
    <property type="evidence" value="ECO:0007669"/>
    <property type="project" value="InterPro"/>
</dbReference>
<evidence type="ECO:0000256" key="2">
    <source>
        <dbReference type="ARBA" id="ARBA00022448"/>
    </source>
</evidence>
<evidence type="ECO:0000256" key="1">
    <source>
        <dbReference type="ARBA" id="ARBA00004141"/>
    </source>
</evidence>
<gene>
    <name evidence="10" type="ORF">PaecuDRAFT_1582</name>
</gene>
<dbReference type="eggNOG" id="COG0475">
    <property type="taxonomic scope" value="Bacteria"/>
</dbReference>
<evidence type="ECO:0000256" key="3">
    <source>
        <dbReference type="ARBA" id="ARBA00022692"/>
    </source>
</evidence>